<feature type="non-terminal residue" evidence="1">
    <location>
        <position position="1"/>
    </location>
</feature>
<dbReference type="Proteomes" id="UP001432027">
    <property type="component" value="Unassembled WGS sequence"/>
</dbReference>
<organism evidence="1 2">
    <name type="scientific">Pristionchus entomophagus</name>
    <dbReference type="NCBI Taxonomy" id="358040"/>
    <lineage>
        <taxon>Eukaryota</taxon>
        <taxon>Metazoa</taxon>
        <taxon>Ecdysozoa</taxon>
        <taxon>Nematoda</taxon>
        <taxon>Chromadorea</taxon>
        <taxon>Rhabditida</taxon>
        <taxon>Rhabditina</taxon>
        <taxon>Diplogasteromorpha</taxon>
        <taxon>Diplogasteroidea</taxon>
        <taxon>Neodiplogasteridae</taxon>
        <taxon>Pristionchus</taxon>
    </lineage>
</organism>
<dbReference type="SUPFAM" id="SSF48371">
    <property type="entry name" value="ARM repeat"/>
    <property type="match status" value="1"/>
</dbReference>
<evidence type="ECO:0000313" key="1">
    <source>
        <dbReference type="EMBL" id="GMS90260.1"/>
    </source>
</evidence>
<dbReference type="EMBL" id="BTSX01000003">
    <property type="protein sequence ID" value="GMS90260.1"/>
    <property type="molecule type" value="Genomic_DNA"/>
</dbReference>
<dbReference type="AlphaFoldDB" id="A0AAV5T431"/>
<protein>
    <submittedName>
        <fullName evidence="1">Uncharacterized protein</fullName>
    </submittedName>
</protein>
<sequence>KILIIFNNVTAKTEEQLTSEFLDLEVFQSPALNDIVSLIFDKVVNEPDLFEVYAKMCTAQSKKSFSQNFLTKFFSGIFLCAEYE</sequence>
<gene>
    <name evidence="1" type="ORF">PENTCL1PPCAC_12435</name>
</gene>
<feature type="non-terminal residue" evidence="1">
    <location>
        <position position="84"/>
    </location>
</feature>
<dbReference type="InterPro" id="IPR016024">
    <property type="entry name" value="ARM-type_fold"/>
</dbReference>
<reference evidence="1" key="1">
    <citation type="submission" date="2023-10" db="EMBL/GenBank/DDBJ databases">
        <title>Genome assembly of Pristionchus species.</title>
        <authorList>
            <person name="Yoshida K."/>
            <person name="Sommer R.J."/>
        </authorList>
    </citation>
    <scope>NUCLEOTIDE SEQUENCE</scope>
    <source>
        <strain evidence="1">RS0144</strain>
    </source>
</reference>
<dbReference type="Gene3D" id="1.25.40.180">
    <property type="match status" value="1"/>
</dbReference>
<accession>A0AAV5T431</accession>
<comment type="caution">
    <text evidence="1">The sequence shown here is derived from an EMBL/GenBank/DDBJ whole genome shotgun (WGS) entry which is preliminary data.</text>
</comment>
<name>A0AAV5T431_9BILA</name>
<evidence type="ECO:0000313" key="2">
    <source>
        <dbReference type="Proteomes" id="UP001432027"/>
    </source>
</evidence>
<proteinExistence type="predicted"/>
<keyword evidence="2" id="KW-1185">Reference proteome</keyword>